<comment type="caution">
    <text evidence="1">The sequence shown here is derived from an EMBL/GenBank/DDBJ whole genome shotgun (WGS) entry which is preliminary data.</text>
</comment>
<gene>
    <name evidence="1" type="ORF">HMPREF0766_10136</name>
</gene>
<dbReference type="EMBL" id="ACHA02000002">
    <property type="protein sequence ID" value="EFK59219.1"/>
    <property type="molecule type" value="Genomic_DNA"/>
</dbReference>
<organism evidence="1 2">
    <name type="scientific">Sphingobacterium spiritivorum ATCC 33861</name>
    <dbReference type="NCBI Taxonomy" id="525373"/>
    <lineage>
        <taxon>Bacteria</taxon>
        <taxon>Pseudomonadati</taxon>
        <taxon>Bacteroidota</taxon>
        <taxon>Sphingobacteriia</taxon>
        <taxon>Sphingobacteriales</taxon>
        <taxon>Sphingobacteriaceae</taxon>
        <taxon>Sphingobacterium</taxon>
    </lineage>
</organism>
<dbReference type="HOGENOM" id="CLU_2773802_0_0_10"/>
<accession>D7VGL7</accession>
<reference evidence="1" key="1">
    <citation type="submission" date="2010-07" db="EMBL/GenBank/DDBJ databases">
        <authorList>
            <person name="Muzny D."/>
            <person name="Qin X."/>
            <person name="Buhay C."/>
            <person name="Dugan-Rocha S."/>
            <person name="Ding Y."/>
            <person name="Chen G."/>
            <person name="Hawes A."/>
            <person name="Holder M."/>
            <person name="Jhangiani S."/>
            <person name="Johnson A."/>
            <person name="Khan Z."/>
            <person name="Li Z."/>
            <person name="Liu W."/>
            <person name="Liu X."/>
            <person name="Perez L."/>
            <person name="Shen H."/>
            <person name="Wang Q."/>
            <person name="Watt J."/>
            <person name="Xi L."/>
            <person name="Xin Y."/>
            <person name="Zhou J."/>
            <person name="Deng J."/>
            <person name="Jiang H."/>
            <person name="Liu Y."/>
            <person name="Qu J."/>
            <person name="Song X.-Z."/>
            <person name="Zhang L."/>
            <person name="Villasana D."/>
            <person name="Johnson A."/>
            <person name="Liu J."/>
            <person name="Liyanage D."/>
            <person name="Lorensuhewa L."/>
            <person name="Robinson T."/>
            <person name="Song A."/>
            <person name="Song B.-B."/>
            <person name="Dinh H."/>
            <person name="Thornton R."/>
            <person name="Coyle M."/>
            <person name="Francisco L."/>
            <person name="Jackson L."/>
            <person name="Javaid M."/>
            <person name="Korchina V."/>
            <person name="Kovar C."/>
            <person name="Mata R."/>
            <person name="Mathew T."/>
            <person name="Ngo R."/>
            <person name="Nguyen L."/>
            <person name="Nguyen N."/>
            <person name="Okwuonu G."/>
            <person name="Ongeri F."/>
            <person name="Pham C."/>
            <person name="Simmons D."/>
            <person name="Wilczek-Boney K."/>
            <person name="Hale W."/>
            <person name="Jakkamsetti A."/>
            <person name="Pham P."/>
            <person name="Ruth R."/>
            <person name="San Lucas F."/>
            <person name="Warren J."/>
            <person name="Zhang J."/>
            <person name="Zhao Z."/>
            <person name="Zhou C."/>
            <person name="Zhu D."/>
            <person name="Lee S."/>
            <person name="Bess C."/>
            <person name="Blankenburg K."/>
            <person name="Forbes L."/>
            <person name="Fu Q."/>
            <person name="Gubbala S."/>
            <person name="Hirani K."/>
            <person name="Jayaseelan J.C."/>
            <person name="Lara F."/>
            <person name="Munidasa M."/>
            <person name="Palculict T."/>
            <person name="Patil S."/>
            <person name="Pu L.-L."/>
            <person name="Saada N."/>
            <person name="Tang L."/>
            <person name="Weissenberger G."/>
            <person name="Zhu Y."/>
            <person name="Hemphill L."/>
            <person name="Shang Y."/>
            <person name="Youmans B."/>
            <person name="Ayvaz T."/>
            <person name="Ross M."/>
            <person name="Santibanez J."/>
            <person name="Aqrawi P."/>
            <person name="Gross S."/>
            <person name="Joshi V."/>
            <person name="Fowler G."/>
            <person name="Nazareth L."/>
            <person name="Reid J."/>
            <person name="Worley K."/>
            <person name="Petrosino J."/>
            <person name="Highlander S."/>
            <person name="Gibbs R."/>
        </authorList>
    </citation>
    <scope>NUCLEOTIDE SEQUENCE [LARGE SCALE GENOMIC DNA]</scope>
    <source>
        <strain evidence="1">ATCC 33861</strain>
    </source>
</reference>
<evidence type="ECO:0000313" key="1">
    <source>
        <dbReference type="EMBL" id="EFK59219.1"/>
    </source>
</evidence>
<proteinExistence type="predicted"/>
<protein>
    <submittedName>
        <fullName evidence="1">Uncharacterized protein</fullName>
    </submittedName>
</protein>
<dbReference type="STRING" id="525373.HMPREF0766_10136"/>
<dbReference type="AlphaFoldDB" id="D7VGL7"/>
<keyword evidence="2" id="KW-1185">Reference proteome</keyword>
<sequence length="69" mass="7717">MSEQGFLKWRRIAISIDKVFFVASEGVLTNSMKISSLSFGGTPNDAVEYFKLIRVSWRGGYIISIITSP</sequence>
<dbReference type="Proteomes" id="UP000006258">
    <property type="component" value="Unassembled WGS sequence"/>
</dbReference>
<evidence type="ECO:0000313" key="2">
    <source>
        <dbReference type="Proteomes" id="UP000006258"/>
    </source>
</evidence>
<name>D7VGL7_SPHSI</name>